<dbReference type="VEuPathDB" id="FungiDB:ASPCADRAFT_133467"/>
<sequence>MPTLSDAHALLQLLDLTKQSVHQIIAEWAKVPKPDDPSERGDELPSRELFEAQRTLLAATGKLVELVSNPSGRLLEVSSQYNESRCLHIAASLRIPDLLAKNPPQEGVTLEELAAMVGVERKKLGRIMRCLCSIHIFQEIGDGVFANNLVSASLVDNDPLRAYIVMFGWDLYSASEALPQSLLDSDHGPSYSVSETAWQRAVGTTKTRWNWLEEEIDQPPPTGQSGYSGPFSPDLPVASLRRPELEIFGLAMMGGGRVFGRAHLFDYPWGTLGPGSATVVDVGGGVGGFCLQLSHLHSHLRFIIQDRGPVLYQAEHDVWPRENPRALAGGLVEFVVHDFFDPNPVIGADVYWLRYILHDWSDDYCVRILINIRTAMRSHSRLLICEQVMHTTAPRPAETAGIARAAPAPLPANYGYWARYSHQRDIAMMSIINGIERTPAEFSELVARAGLRMHKIWDCRSPVSLVECILP</sequence>
<dbReference type="PROSITE" id="PS51683">
    <property type="entry name" value="SAM_OMT_II"/>
    <property type="match status" value="1"/>
</dbReference>
<keyword evidence="2" id="KW-0808">Transferase</keyword>
<dbReference type="STRING" id="602072.A0A1R3RD92"/>
<gene>
    <name evidence="6" type="ORF">ASPCADRAFT_133467</name>
</gene>
<dbReference type="SUPFAM" id="SSF53335">
    <property type="entry name" value="S-adenosyl-L-methionine-dependent methyltransferases"/>
    <property type="match status" value="1"/>
</dbReference>
<keyword evidence="3" id="KW-0949">S-adenosyl-L-methionine</keyword>
<evidence type="ECO:0000313" key="6">
    <source>
        <dbReference type="EMBL" id="OOF92450.1"/>
    </source>
</evidence>
<dbReference type="GO" id="GO:0046983">
    <property type="term" value="F:protein dimerization activity"/>
    <property type="evidence" value="ECO:0007669"/>
    <property type="project" value="InterPro"/>
</dbReference>
<organism evidence="6 7">
    <name type="scientific">Aspergillus carbonarius (strain ITEM 5010)</name>
    <dbReference type="NCBI Taxonomy" id="602072"/>
    <lineage>
        <taxon>Eukaryota</taxon>
        <taxon>Fungi</taxon>
        <taxon>Dikarya</taxon>
        <taxon>Ascomycota</taxon>
        <taxon>Pezizomycotina</taxon>
        <taxon>Eurotiomycetes</taxon>
        <taxon>Eurotiomycetidae</taxon>
        <taxon>Eurotiales</taxon>
        <taxon>Aspergillaceae</taxon>
        <taxon>Aspergillus</taxon>
        <taxon>Aspergillus subgen. Circumdati</taxon>
    </lineage>
</organism>
<keyword evidence="7" id="KW-1185">Reference proteome</keyword>
<dbReference type="EMBL" id="KV907507">
    <property type="protein sequence ID" value="OOF92450.1"/>
    <property type="molecule type" value="Genomic_DNA"/>
</dbReference>
<name>A0A1R3RD92_ASPC5</name>
<dbReference type="InterPro" id="IPR012967">
    <property type="entry name" value="COMT_dimerisation"/>
</dbReference>
<dbReference type="AlphaFoldDB" id="A0A1R3RD92"/>
<dbReference type="InterPro" id="IPR036390">
    <property type="entry name" value="WH_DNA-bd_sf"/>
</dbReference>
<dbReference type="InterPro" id="IPR001077">
    <property type="entry name" value="COMT_C"/>
</dbReference>
<dbReference type="InterPro" id="IPR016461">
    <property type="entry name" value="COMT-like"/>
</dbReference>
<proteinExistence type="predicted"/>
<dbReference type="GO" id="GO:0008171">
    <property type="term" value="F:O-methyltransferase activity"/>
    <property type="evidence" value="ECO:0007669"/>
    <property type="project" value="InterPro"/>
</dbReference>
<evidence type="ECO:0000259" key="5">
    <source>
        <dbReference type="Pfam" id="PF08100"/>
    </source>
</evidence>
<accession>A0A1R3RD92</accession>
<dbReference type="Gene3D" id="1.10.10.10">
    <property type="entry name" value="Winged helix-like DNA-binding domain superfamily/Winged helix DNA-binding domain"/>
    <property type="match status" value="1"/>
</dbReference>
<dbReference type="PANTHER" id="PTHR43712:SF2">
    <property type="entry name" value="O-METHYLTRANSFERASE CICE"/>
    <property type="match status" value="1"/>
</dbReference>
<dbReference type="Pfam" id="PF00891">
    <property type="entry name" value="Methyltransf_2"/>
    <property type="match status" value="1"/>
</dbReference>
<dbReference type="OrthoDB" id="1606438at2759"/>
<dbReference type="Pfam" id="PF08100">
    <property type="entry name" value="Dimerisation"/>
    <property type="match status" value="1"/>
</dbReference>
<dbReference type="GO" id="GO:0044550">
    <property type="term" value="P:secondary metabolite biosynthetic process"/>
    <property type="evidence" value="ECO:0007669"/>
    <property type="project" value="UniProtKB-ARBA"/>
</dbReference>
<keyword evidence="1" id="KW-0489">Methyltransferase</keyword>
<reference evidence="7" key="1">
    <citation type="journal article" date="2017" name="Genome Biol.">
        <title>Comparative genomics reveals high biological diversity and specific adaptations in the industrially and medically important fungal genus Aspergillus.</title>
        <authorList>
            <person name="de Vries R.P."/>
            <person name="Riley R."/>
            <person name="Wiebenga A."/>
            <person name="Aguilar-Osorio G."/>
            <person name="Amillis S."/>
            <person name="Uchima C.A."/>
            <person name="Anderluh G."/>
            <person name="Asadollahi M."/>
            <person name="Askin M."/>
            <person name="Barry K."/>
            <person name="Battaglia E."/>
            <person name="Bayram O."/>
            <person name="Benocci T."/>
            <person name="Braus-Stromeyer S.A."/>
            <person name="Caldana C."/>
            <person name="Canovas D."/>
            <person name="Cerqueira G.C."/>
            <person name="Chen F."/>
            <person name="Chen W."/>
            <person name="Choi C."/>
            <person name="Clum A."/>
            <person name="Dos Santos R.A."/>
            <person name="Damasio A.R."/>
            <person name="Diallinas G."/>
            <person name="Emri T."/>
            <person name="Fekete E."/>
            <person name="Flipphi M."/>
            <person name="Freyberg S."/>
            <person name="Gallo A."/>
            <person name="Gournas C."/>
            <person name="Habgood R."/>
            <person name="Hainaut M."/>
            <person name="Harispe M.L."/>
            <person name="Henrissat B."/>
            <person name="Hilden K.S."/>
            <person name="Hope R."/>
            <person name="Hossain A."/>
            <person name="Karabika E."/>
            <person name="Karaffa L."/>
            <person name="Karanyi Z."/>
            <person name="Krasevec N."/>
            <person name="Kuo A."/>
            <person name="Kusch H."/>
            <person name="LaButti K."/>
            <person name="Lagendijk E.L."/>
            <person name="Lapidus A."/>
            <person name="Levasseur A."/>
            <person name="Lindquist E."/>
            <person name="Lipzen A."/>
            <person name="Logrieco A.F."/>
            <person name="MacCabe A."/>
            <person name="Maekelae M.R."/>
            <person name="Malavazi I."/>
            <person name="Melin P."/>
            <person name="Meyer V."/>
            <person name="Mielnichuk N."/>
            <person name="Miskei M."/>
            <person name="Molnar A.P."/>
            <person name="Mule G."/>
            <person name="Ngan C.Y."/>
            <person name="Orejas M."/>
            <person name="Orosz E."/>
            <person name="Ouedraogo J.P."/>
            <person name="Overkamp K.M."/>
            <person name="Park H.-S."/>
            <person name="Perrone G."/>
            <person name="Piumi F."/>
            <person name="Punt P.J."/>
            <person name="Ram A.F."/>
            <person name="Ramon A."/>
            <person name="Rauscher S."/>
            <person name="Record E."/>
            <person name="Riano-Pachon D.M."/>
            <person name="Robert V."/>
            <person name="Roehrig J."/>
            <person name="Ruller R."/>
            <person name="Salamov A."/>
            <person name="Salih N.S."/>
            <person name="Samson R.A."/>
            <person name="Sandor E."/>
            <person name="Sanguinetti M."/>
            <person name="Schuetze T."/>
            <person name="Sepcic K."/>
            <person name="Shelest E."/>
            <person name="Sherlock G."/>
            <person name="Sophianopoulou V."/>
            <person name="Squina F.M."/>
            <person name="Sun H."/>
            <person name="Susca A."/>
            <person name="Todd R.B."/>
            <person name="Tsang A."/>
            <person name="Unkles S.E."/>
            <person name="van de Wiele N."/>
            <person name="van Rossen-Uffink D."/>
            <person name="Oliveira J.V."/>
            <person name="Vesth T.C."/>
            <person name="Visser J."/>
            <person name="Yu J.-H."/>
            <person name="Zhou M."/>
            <person name="Andersen M.R."/>
            <person name="Archer D.B."/>
            <person name="Baker S.E."/>
            <person name="Benoit I."/>
            <person name="Brakhage A.A."/>
            <person name="Braus G.H."/>
            <person name="Fischer R."/>
            <person name="Frisvad J.C."/>
            <person name="Goldman G.H."/>
            <person name="Houbraken J."/>
            <person name="Oakley B."/>
            <person name="Pocsi I."/>
            <person name="Scazzocchio C."/>
            <person name="Seiboth B."/>
            <person name="vanKuyk P.A."/>
            <person name="Wortman J."/>
            <person name="Dyer P.S."/>
            <person name="Grigoriev I.V."/>
        </authorList>
    </citation>
    <scope>NUCLEOTIDE SEQUENCE [LARGE SCALE GENOMIC DNA]</scope>
    <source>
        <strain evidence="7">ITEM 5010</strain>
    </source>
</reference>
<dbReference type="PANTHER" id="PTHR43712">
    <property type="entry name" value="PUTATIVE (AFU_ORTHOLOGUE AFUA_4G14580)-RELATED"/>
    <property type="match status" value="1"/>
</dbReference>
<feature type="domain" description="O-methyltransferase C-terminal" evidence="4">
    <location>
        <begin position="278"/>
        <end position="451"/>
    </location>
</feature>
<feature type="domain" description="O-methyltransferase dimerisation" evidence="5">
    <location>
        <begin position="76"/>
        <end position="155"/>
    </location>
</feature>
<dbReference type="InterPro" id="IPR036388">
    <property type="entry name" value="WH-like_DNA-bd_sf"/>
</dbReference>
<dbReference type="SUPFAM" id="SSF46785">
    <property type="entry name" value="Winged helix' DNA-binding domain"/>
    <property type="match status" value="1"/>
</dbReference>
<evidence type="ECO:0000256" key="3">
    <source>
        <dbReference type="ARBA" id="ARBA00022691"/>
    </source>
</evidence>
<dbReference type="Gene3D" id="3.40.50.150">
    <property type="entry name" value="Vaccinia Virus protein VP39"/>
    <property type="match status" value="1"/>
</dbReference>
<dbReference type="InterPro" id="IPR029063">
    <property type="entry name" value="SAM-dependent_MTases_sf"/>
</dbReference>
<dbReference type="GO" id="GO:0032259">
    <property type="term" value="P:methylation"/>
    <property type="evidence" value="ECO:0007669"/>
    <property type="project" value="UniProtKB-KW"/>
</dbReference>
<dbReference type="Proteomes" id="UP000188318">
    <property type="component" value="Unassembled WGS sequence"/>
</dbReference>
<evidence type="ECO:0000259" key="4">
    <source>
        <dbReference type="Pfam" id="PF00891"/>
    </source>
</evidence>
<protein>
    <submittedName>
        <fullName evidence="6">Uncharacterized protein</fullName>
    </submittedName>
</protein>
<evidence type="ECO:0000313" key="7">
    <source>
        <dbReference type="Proteomes" id="UP000188318"/>
    </source>
</evidence>
<dbReference type="OMA" id="PLPANWG"/>
<evidence type="ECO:0000256" key="2">
    <source>
        <dbReference type="ARBA" id="ARBA00022679"/>
    </source>
</evidence>
<evidence type="ECO:0000256" key="1">
    <source>
        <dbReference type="ARBA" id="ARBA00022603"/>
    </source>
</evidence>